<dbReference type="Pfam" id="PF13023">
    <property type="entry name" value="HD_3"/>
    <property type="match status" value="1"/>
</dbReference>
<dbReference type="InterPro" id="IPR006674">
    <property type="entry name" value="HD_domain"/>
</dbReference>
<comment type="cofactor">
    <cofactor evidence="2">
        <name>Mn(2+)</name>
        <dbReference type="ChEBI" id="CHEBI:29035"/>
    </cofactor>
</comment>
<comment type="similarity">
    <text evidence="5">Belongs to the HDDC2 family.</text>
</comment>
<evidence type="ECO:0000313" key="13">
    <source>
        <dbReference type="Ensembl" id="ENSCINP00000013201.3"/>
    </source>
</evidence>
<comment type="subunit">
    <text evidence="6">Homodimer.</text>
</comment>
<dbReference type="InterPro" id="IPR039356">
    <property type="entry name" value="YfbR/HDDC2"/>
</dbReference>
<evidence type="ECO:0000256" key="1">
    <source>
        <dbReference type="ARBA" id="ARBA00001638"/>
    </source>
</evidence>
<dbReference type="InterPro" id="IPR003607">
    <property type="entry name" value="HD/PDEase_dom"/>
</dbReference>
<dbReference type="FunFam" id="1.10.3210.10:FF:000016">
    <property type="entry name" value="HD domain-containing protein 2"/>
    <property type="match status" value="1"/>
</dbReference>
<evidence type="ECO:0000256" key="8">
    <source>
        <dbReference type="ARBA" id="ARBA00015933"/>
    </source>
</evidence>
<dbReference type="KEGG" id="cin:100179541"/>
<keyword evidence="9" id="KW-0479">Metal-binding</keyword>
<reference evidence="13" key="2">
    <citation type="submission" date="2025-08" db="UniProtKB">
        <authorList>
            <consortium name="Ensembl"/>
        </authorList>
    </citation>
    <scope>IDENTIFICATION</scope>
</reference>
<dbReference type="GO" id="GO:0002953">
    <property type="term" value="F:5'-deoxynucleotidase activity"/>
    <property type="evidence" value="ECO:0000318"/>
    <property type="project" value="GO_Central"/>
</dbReference>
<dbReference type="InParanoid" id="F6QWU8"/>
<dbReference type="GeneID" id="100179541"/>
<dbReference type="PANTHER" id="PTHR11845">
    <property type="entry name" value="5'-DEOXYNUCLEOTIDASE HDDC2"/>
    <property type="match status" value="1"/>
</dbReference>
<evidence type="ECO:0000256" key="6">
    <source>
        <dbReference type="ARBA" id="ARBA00011738"/>
    </source>
</evidence>
<dbReference type="Proteomes" id="UP000008144">
    <property type="component" value="Unassembled WGS sequence"/>
</dbReference>
<dbReference type="PANTHER" id="PTHR11845:SF13">
    <property type="entry name" value="5'-DEOXYNUCLEOTIDASE HDDC2"/>
    <property type="match status" value="1"/>
</dbReference>
<evidence type="ECO:0000259" key="12">
    <source>
        <dbReference type="PROSITE" id="PS51831"/>
    </source>
</evidence>
<dbReference type="GO" id="GO:0046872">
    <property type="term" value="F:metal ion binding"/>
    <property type="evidence" value="ECO:0007669"/>
    <property type="project" value="UniProtKB-KW"/>
</dbReference>
<comment type="function">
    <text evidence="4">Catalyzes the dephosphorylation of the nucleoside 5'-monophosphates deoxyadenosine monophosphate (dAMP), deoxycytidine monophosphate (dCMP), deoxyguanosine monophosphate (dGMP) and deoxythymidine monophosphate (dTMP).</text>
</comment>
<evidence type="ECO:0000256" key="9">
    <source>
        <dbReference type="ARBA" id="ARBA00022723"/>
    </source>
</evidence>
<dbReference type="FunCoup" id="F6QWU8">
    <property type="interactions" value="262"/>
</dbReference>
<evidence type="ECO:0000256" key="2">
    <source>
        <dbReference type="ARBA" id="ARBA00001936"/>
    </source>
</evidence>
<keyword evidence="14" id="KW-1185">Reference proteome</keyword>
<comment type="catalytic activity">
    <reaction evidence="1">
        <text>a 2'-deoxyribonucleoside 5'-phosphate + H2O = a 2'-deoxyribonucleoside + phosphate</text>
        <dbReference type="Rhea" id="RHEA:36167"/>
        <dbReference type="ChEBI" id="CHEBI:15377"/>
        <dbReference type="ChEBI" id="CHEBI:18274"/>
        <dbReference type="ChEBI" id="CHEBI:43474"/>
        <dbReference type="ChEBI" id="CHEBI:65317"/>
        <dbReference type="EC" id="3.1.3.89"/>
    </reaction>
</comment>
<dbReference type="EC" id="3.1.3.89" evidence="7"/>
<dbReference type="SMART" id="SM00471">
    <property type="entry name" value="HDc"/>
    <property type="match status" value="1"/>
</dbReference>
<dbReference type="STRING" id="7719.ENSCINP00000013201"/>
<dbReference type="RefSeq" id="XP_002125754.1">
    <property type="nucleotide sequence ID" value="XM_002125718.5"/>
</dbReference>
<organism evidence="13 14">
    <name type="scientific">Ciona intestinalis</name>
    <name type="common">Transparent sea squirt</name>
    <name type="synonym">Ascidia intestinalis</name>
    <dbReference type="NCBI Taxonomy" id="7719"/>
    <lineage>
        <taxon>Eukaryota</taxon>
        <taxon>Metazoa</taxon>
        <taxon>Chordata</taxon>
        <taxon>Tunicata</taxon>
        <taxon>Ascidiacea</taxon>
        <taxon>Phlebobranchia</taxon>
        <taxon>Cionidae</taxon>
        <taxon>Ciona</taxon>
    </lineage>
</organism>
<evidence type="ECO:0000256" key="7">
    <source>
        <dbReference type="ARBA" id="ARBA00012964"/>
    </source>
</evidence>
<dbReference type="SUPFAM" id="SSF109604">
    <property type="entry name" value="HD-domain/PDEase-like"/>
    <property type="match status" value="1"/>
</dbReference>
<evidence type="ECO:0000256" key="10">
    <source>
        <dbReference type="ARBA" id="ARBA00022801"/>
    </source>
</evidence>
<accession>A0A1W2W6N7</accession>
<sequence>MSTMTSDTMTSNRMTSDMIKFLTMVGKLKRTKRSGWVMRGVNDPESVSDHMYRMSIMAMLCNNSSTMDKTRCIKLCLIHDMAECIVGDITPYDNVSKEEKHAREKKAMQELSSLLPDEAATEIMELFEEYESQSTEEARYVKDLDRFEMILQARHYEEGEGMCLQEFYDSVDGKIKNQEIISLATTLVESRRK</sequence>
<dbReference type="PROSITE" id="PS51831">
    <property type="entry name" value="HD"/>
    <property type="match status" value="1"/>
</dbReference>
<evidence type="ECO:0000256" key="5">
    <source>
        <dbReference type="ARBA" id="ARBA00009999"/>
    </source>
</evidence>
<dbReference type="OrthoDB" id="10254258at2759"/>
<dbReference type="Gene3D" id="1.10.3210.10">
    <property type="entry name" value="Hypothetical protein af1432"/>
    <property type="match status" value="1"/>
</dbReference>
<comment type="cofactor">
    <cofactor evidence="3">
        <name>Co(2+)</name>
        <dbReference type="ChEBI" id="CHEBI:48828"/>
    </cofactor>
</comment>
<evidence type="ECO:0000256" key="11">
    <source>
        <dbReference type="ARBA" id="ARBA00032735"/>
    </source>
</evidence>
<protein>
    <recommendedName>
        <fullName evidence="8">5'-deoxynucleotidase HDDC2</fullName>
        <ecNumber evidence="7">3.1.3.89</ecNumber>
    </recommendedName>
    <alternativeName>
        <fullName evidence="11">HD domain-containing protein 2</fullName>
    </alternativeName>
</protein>
<dbReference type="GeneTree" id="ENSGT00390000009937"/>
<gene>
    <name evidence="13" type="primary">LOC100179541</name>
</gene>
<dbReference type="Ensembl" id="ENSCINT00000013201.3">
    <property type="protein sequence ID" value="ENSCINP00000013201.3"/>
    <property type="gene ID" value="ENSCING00000006407.3"/>
</dbReference>
<evidence type="ECO:0000313" key="14">
    <source>
        <dbReference type="Proteomes" id="UP000008144"/>
    </source>
</evidence>
<evidence type="ECO:0000256" key="3">
    <source>
        <dbReference type="ARBA" id="ARBA00001941"/>
    </source>
</evidence>
<keyword evidence="10" id="KW-0378">Hydrolase</keyword>
<reference evidence="14" key="1">
    <citation type="journal article" date="2002" name="Science">
        <title>The draft genome of Ciona intestinalis: insights into chordate and vertebrate origins.</title>
        <authorList>
            <person name="Dehal P."/>
            <person name="Satou Y."/>
            <person name="Campbell R.K."/>
            <person name="Chapman J."/>
            <person name="Degnan B."/>
            <person name="De Tomaso A."/>
            <person name="Davidson B."/>
            <person name="Di Gregorio A."/>
            <person name="Gelpke M."/>
            <person name="Goodstein D.M."/>
            <person name="Harafuji N."/>
            <person name="Hastings K.E."/>
            <person name="Ho I."/>
            <person name="Hotta K."/>
            <person name="Huang W."/>
            <person name="Kawashima T."/>
            <person name="Lemaire P."/>
            <person name="Martinez D."/>
            <person name="Meinertzhagen I.A."/>
            <person name="Necula S."/>
            <person name="Nonaka M."/>
            <person name="Putnam N."/>
            <person name="Rash S."/>
            <person name="Saiga H."/>
            <person name="Satake M."/>
            <person name="Terry A."/>
            <person name="Yamada L."/>
            <person name="Wang H.G."/>
            <person name="Awazu S."/>
            <person name="Azumi K."/>
            <person name="Boore J."/>
            <person name="Branno M."/>
            <person name="Chin-Bow S."/>
            <person name="DeSantis R."/>
            <person name="Doyle S."/>
            <person name="Francino P."/>
            <person name="Keys D.N."/>
            <person name="Haga S."/>
            <person name="Hayashi H."/>
            <person name="Hino K."/>
            <person name="Imai K.S."/>
            <person name="Inaba K."/>
            <person name="Kano S."/>
            <person name="Kobayashi K."/>
            <person name="Kobayashi M."/>
            <person name="Lee B.I."/>
            <person name="Makabe K.W."/>
            <person name="Manohar C."/>
            <person name="Matassi G."/>
            <person name="Medina M."/>
            <person name="Mochizuki Y."/>
            <person name="Mount S."/>
            <person name="Morishita T."/>
            <person name="Miura S."/>
            <person name="Nakayama A."/>
            <person name="Nishizaka S."/>
            <person name="Nomoto H."/>
            <person name="Ohta F."/>
            <person name="Oishi K."/>
            <person name="Rigoutsos I."/>
            <person name="Sano M."/>
            <person name="Sasaki A."/>
            <person name="Sasakura Y."/>
            <person name="Shoguchi E."/>
            <person name="Shin-i T."/>
            <person name="Spagnuolo A."/>
            <person name="Stainier D."/>
            <person name="Suzuki M.M."/>
            <person name="Tassy O."/>
            <person name="Takatori N."/>
            <person name="Tokuoka M."/>
            <person name="Yagi K."/>
            <person name="Yoshizaki F."/>
            <person name="Wada S."/>
            <person name="Zhang C."/>
            <person name="Hyatt P.D."/>
            <person name="Larimer F."/>
            <person name="Detter C."/>
            <person name="Doggett N."/>
            <person name="Glavina T."/>
            <person name="Hawkins T."/>
            <person name="Richardson P."/>
            <person name="Lucas S."/>
            <person name="Kohara Y."/>
            <person name="Levine M."/>
            <person name="Satoh N."/>
            <person name="Rokhsar D.S."/>
        </authorList>
    </citation>
    <scope>NUCLEOTIDE SEQUENCE [LARGE SCALE GENOMIC DNA]</scope>
</reference>
<accession>F6QWU8</accession>
<dbReference type="OMA" id="TWRLCLM"/>
<reference evidence="13" key="3">
    <citation type="submission" date="2025-09" db="UniProtKB">
        <authorList>
            <consortium name="Ensembl"/>
        </authorList>
    </citation>
    <scope>IDENTIFICATION</scope>
</reference>
<dbReference type="HOGENOM" id="CLU_039453_2_1_1"/>
<proteinExistence type="inferred from homology"/>
<feature type="domain" description="HD" evidence="12">
    <location>
        <begin position="47"/>
        <end position="150"/>
    </location>
</feature>
<name>F6QWU8_CIOIN</name>
<dbReference type="AlphaFoldDB" id="F6QWU8"/>
<evidence type="ECO:0000256" key="4">
    <source>
        <dbReference type="ARBA" id="ARBA00004074"/>
    </source>
</evidence>